<dbReference type="STRING" id="104259.A0A0F7TQW8"/>
<protein>
    <recommendedName>
        <fullName evidence="2">Alpha/beta hydrolase fold-3 domain-containing protein</fullName>
    </recommendedName>
</protein>
<dbReference type="Gene3D" id="3.40.50.1820">
    <property type="entry name" value="alpha/beta hydrolase"/>
    <property type="match status" value="1"/>
</dbReference>
<dbReference type="EMBL" id="CDHK01000007">
    <property type="protein sequence ID" value="CEJ59094.1"/>
    <property type="molecule type" value="Genomic_DNA"/>
</dbReference>
<gene>
    <name evidence="3" type="ORF">PMG11_07730</name>
</gene>
<dbReference type="OrthoDB" id="19653at2759"/>
<reference evidence="4" key="1">
    <citation type="journal article" date="2015" name="Genome Announc.">
        <title>Draft genome sequence of the fungus Penicillium brasilianum MG11.</title>
        <authorList>
            <person name="Horn F."/>
            <person name="Linde J."/>
            <person name="Mattern D.J."/>
            <person name="Walther G."/>
            <person name="Guthke R."/>
            <person name="Brakhage A.A."/>
            <person name="Valiante V."/>
        </authorList>
    </citation>
    <scope>NUCLEOTIDE SEQUENCE [LARGE SCALE GENOMIC DNA]</scope>
    <source>
        <strain evidence="4">MG11</strain>
    </source>
</reference>
<dbReference type="InterPro" id="IPR050300">
    <property type="entry name" value="GDXG_lipolytic_enzyme"/>
</dbReference>
<name>A0A0F7TQW8_PENBI</name>
<evidence type="ECO:0000259" key="2">
    <source>
        <dbReference type="Pfam" id="PF07859"/>
    </source>
</evidence>
<dbReference type="Pfam" id="PF07859">
    <property type="entry name" value="Abhydrolase_3"/>
    <property type="match status" value="1"/>
</dbReference>
<keyword evidence="4" id="KW-1185">Reference proteome</keyword>
<dbReference type="Proteomes" id="UP000042958">
    <property type="component" value="Unassembled WGS sequence"/>
</dbReference>
<dbReference type="InterPro" id="IPR013094">
    <property type="entry name" value="AB_hydrolase_3"/>
</dbReference>
<dbReference type="PANTHER" id="PTHR48081">
    <property type="entry name" value="AB HYDROLASE SUPERFAMILY PROTEIN C4A8.06C"/>
    <property type="match status" value="1"/>
</dbReference>
<sequence>MEPLRKTTHQYAHHDIPLECDVYDAINYADDAPVFLFFHAGGLVGGNCSCVPPWLVQTCYGQKWPLISASYRLVPPIGGKELLEDVTAAYQFARKLGDIAERRVIVGGASAGLFMASLVPHHLQPAPLALFSISGIATFRHPFYHSSIQLTPTPIPTSDVERFFNGPLIVGSAPDYDPWTFHPAMLLPSSTAKNPDYVHPQPPAEKSAAEREIEIRDTLYDYYIYQNAFEGIVGEVDPGFDWALEKGKKWTAWPVTIFIQGDADVDVDKDVCVSAASKLGEKAKFFMAEGQPHLFEGRSFLEEESPAMDVVRAAIAELKSVVGQA</sequence>
<dbReference type="GO" id="GO:0072330">
    <property type="term" value="P:monocarboxylic acid biosynthetic process"/>
    <property type="evidence" value="ECO:0007669"/>
    <property type="project" value="UniProtKB-ARBA"/>
</dbReference>
<dbReference type="GO" id="GO:0017000">
    <property type="term" value="P:antibiotic biosynthetic process"/>
    <property type="evidence" value="ECO:0007669"/>
    <property type="project" value="UniProtKB-ARBA"/>
</dbReference>
<dbReference type="SUPFAM" id="SSF53474">
    <property type="entry name" value="alpha/beta-Hydrolases"/>
    <property type="match status" value="1"/>
</dbReference>
<evidence type="ECO:0000313" key="3">
    <source>
        <dbReference type="EMBL" id="CEJ59094.1"/>
    </source>
</evidence>
<dbReference type="GO" id="GO:0016787">
    <property type="term" value="F:hydrolase activity"/>
    <property type="evidence" value="ECO:0007669"/>
    <property type="project" value="UniProtKB-KW"/>
</dbReference>
<organism evidence="3 4">
    <name type="scientific">Penicillium brasilianum</name>
    <dbReference type="NCBI Taxonomy" id="104259"/>
    <lineage>
        <taxon>Eukaryota</taxon>
        <taxon>Fungi</taxon>
        <taxon>Dikarya</taxon>
        <taxon>Ascomycota</taxon>
        <taxon>Pezizomycotina</taxon>
        <taxon>Eurotiomycetes</taxon>
        <taxon>Eurotiomycetidae</taxon>
        <taxon>Eurotiales</taxon>
        <taxon>Aspergillaceae</taxon>
        <taxon>Penicillium</taxon>
    </lineage>
</organism>
<accession>A0A0F7TQW8</accession>
<proteinExistence type="predicted"/>
<dbReference type="InterPro" id="IPR029058">
    <property type="entry name" value="AB_hydrolase_fold"/>
</dbReference>
<keyword evidence="1" id="KW-0378">Hydrolase</keyword>
<evidence type="ECO:0000256" key="1">
    <source>
        <dbReference type="ARBA" id="ARBA00022801"/>
    </source>
</evidence>
<evidence type="ECO:0000313" key="4">
    <source>
        <dbReference type="Proteomes" id="UP000042958"/>
    </source>
</evidence>
<feature type="domain" description="Alpha/beta hydrolase fold-3" evidence="2">
    <location>
        <begin position="36"/>
        <end position="125"/>
    </location>
</feature>
<dbReference type="PANTHER" id="PTHR48081:SF3">
    <property type="entry name" value="ALPHA_BETA HYDROLASE FOLD-3 DOMAIN-CONTAINING PROTEIN"/>
    <property type="match status" value="1"/>
</dbReference>
<dbReference type="AlphaFoldDB" id="A0A0F7TQW8"/>